<sequence length="475" mass="52656">MPKLIAHQTPDAIIAYTQSHVMTAHDFLRDCFGLAMRLPTKPYLLNFCKNRYLFAVGMGAAALSRQAMLLPPTYNQGMISQLQKTYPDFYILYDQDVLEITELPSFKLEYPVLPSYECYGSLSDLKKDFSVPEIPADHVMAYVFTSGSTGEPIPHAKTWGSLTRNVQAQLCRIREDVNFLNQKFTVLATVPPQHMYGLESSVLVALLGGQAFGAAHPFFPQDICTELECLPRPRVLVSTPLHLRTWMESGMELPAVDLIISATAPLSLQLAESIEAKFQIPVQEIYGCTETGQIATRLPTVNPVWQTYGEVEIMQADSGDDGCGGAVAKGDYIFSPTELNDVLEVIDKNHFKLLGRKVDQVNIAGKRSSLGYLNYQLNTIQGVKDGVFFIPDMVDTPKEKLGETRLAAFAVASGISKADILKALRSRIDAAFMPRPLFIVDELPRNSTGKLPHQVLVELAQKLQSKQIATEPQKQ</sequence>
<evidence type="ECO:0000313" key="4">
    <source>
        <dbReference type="Proteomes" id="UP000321055"/>
    </source>
</evidence>
<dbReference type="PANTHER" id="PTHR43767:SF8">
    <property type="entry name" value="LONG-CHAIN-FATTY-ACID--COA LIGASE"/>
    <property type="match status" value="1"/>
</dbReference>
<dbReference type="Gene3D" id="3.40.50.12780">
    <property type="entry name" value="N-terminal domain of ligase-like"/>
    <property type="match status" value="1"/>
</dbReference>
<dbReference type="InterPro" id="IPR000873">
    <property type="entry name" value="AMP-dep_synth/lig_dom"/>
</dbReference>
<name>A0A5C7VLT3_9PROT</name>
<evidence type="ECO:0000313" key="3">
    <source>
        <dbReference type="EMBL" id="TXI26261.1"/>
    </source>
</evidence>
<keyword evidence="1" id="KW-0436">Ligase</keyword>
<dbReference type="EMBL" id="SSFX01000106">
    <property type="protein sequence ID" value="TXI26261.1"/>
    <property type="molecule type" value="Genomic_DNA"/>
</dbReference>
<dbReference type="InterPro" id="IPR045851">
    <property type="entry name" value="AMP-bd_C_sf"/>
</dbReference>
<dbReference type="GO" id="GO:0016874">
    <property type="term" value="F:ligase activity"/>
    <property type="evidence" value="ECO:0007669"/>
    <property type="project" value="UniProtKB-KW"/>
</dbReference>
<evidence type="ECO:0000256" key="1">
    <source>
        <dbReference type="ARBA" id="ARBA00022598"/>
    </source>
</evidence>
<dbReference type="AlphaFoldDB" id="A0A5C7VLT3"/>
<proteinExistence type="predicted"/>
<comment type="caution">
    <text evidence="3">The sequence shown here is derived from an EMBL/GenBank/DDBJ whole genome shotgun (WGS) entry which is preliminary data.</text>
</comment>
<gene>
    <name evidence="3" type="ORF">E6Q60_12905</name>
</gene>
<dbReference type="Gene3D" id="3.30.300.30">
    <property type="match status" value="1"/>
</dbReference>
<feature type="domain" description="AMP-dependent synthetase/ligase" evidence="2">
    <location>
        <begin position="115"/>
        <end position="297"/>
    </location>
</feature>
<reference evidence="3 4" key="1">
    <citation type="submission" date="2018-09" db="EMBL/GenBank/DDBJ databases">
        <title>Metagenome Assembled Genomes from an Advanced Water Purification Facility.</title>
        <authorList>
            <person name="Stamps B.W."/>
            <person name="Spear J.R."/>
        </authorList>
    </citation>
    <scope>NUCLEOTIDE SEQUENCE [LARGE SCALE GENOMIC DNA]</scope>
    <source>
        <strain evidence="3">Bin_54_1</strain>
    </source>
</reference>
<dbReference type="Pfam" id="PF00501">
    <property type="entry name" value="AMP-binding"/>
    <property type="match status" value="1"/>
</dbReference>
<protein>
    <submittedName>
        <fullName evidence="3">Acyl-CoA synthetase</fullName>
    </submittedName>
</protein>
<dbReference type="Proteomes" id="UP000321055">
    <property type="component" value="Unassembled WGS sequence"/>
</dbReference>
<organism evidence="3 4">
    <name type="scientific">Nitrosomonas oligotropha</name>
    <dbReference type="NCBI Taxonomy" id="42354"/>
    <lineage>
        <taxon>Bacteria</taxon>
        <taxon>Pseudomonadati</taxon>
        <taxon>Pseudomonadota</taxon>
        <taxon>Betaproteobacteria</taxon>
        <taxon>Nitrosomonadales</taxon>
        <taxon>Nitrosomonadaceae</taxon>
        <taxon>Nitrosomonas</taxon>
    </lineage>
</organism>
<dbReference type="InterPro" id="IPR042099">
    <property type="entry name" value="ANL_N_sf"/>
</dbReference>
<dbReference type="SUPFAM" id="SSF56801">
    <property type="entry name" value="Acetyl-CoA synthetase-like"/>
    <property type="match status" value="1"/>
</dbReference>
<dbReference type="PANTHER" id="PTHR43767">
    <property type="entry name" value="LONG-CHAIN-FATTY-ACID--COA LIGASE"/>
    <property type="match status" value="1"/>
</dbReference>
<accession>A0A5C7VLT3</accession>
<dbReference type="InterPro" id="IPR050237">
    <property type="entry name" value="ATP-dep_AMP-bd_enzyme"/>
</dbReference>
<evidence type="ECO:0000259" key="2">
    <source>
        <dbReference type="Pfam" id="PF00501"/>
    </source>
</evidence>